<keyword evidence="1" id="KW-1133">Transmembrane helix</keyword>
<dbReference type="PANTHER" id="PTHR32251">
    <property type="entry name" value="3-OXO-5-ALPHA-STEROID 4-DEHYDROGENASE"/>
    <property type="match status" value="1"/>
</dbReference>
<dbReference type="EMBL" id="KN834803">
    <property type="protein sequence ID" value="KIK55843.1"/>
    <property type="molecule type" value="Genomic_DNA"/>
</dbReference>
<feature type="transmembrane region" description="Helical" evidence="1">
    <location>
        <begin position="206"/>
        <end position="231"/>
    </location>
</feature>
<dbReference type="Proteomes" id="UP000053593">
    <property type="component" value="Unassembled WGS sequence"/>
</dbReference>
<evidence type="ECO:0000313" key="3">
    <source>
        <dbReference type="Proteomes" id="UP000053593"/>
    </source>
</evidence>
<keyword evidence="3" id="KW-1185">Reference proteome</keyword>
<gene>
    <name evidence="2" type="ORF">GYMLUDRAFT_832785</name>
</gene>
<evidence type="ECO:0008006" key="4">
    <source>
        <dbReference type="Google" id="ProtNLM"/>
    </source>
</evidence>
<evidence type="ECO:0000313" key="2">
    <source>
        <dbReference type="EMBL" id="KIK55843.1"/>
    </source>
</evidence>
<accession>A0A0D0CL17</accession>
<keyword evidence="1" id="KW-0472">Membrane</keyword>
<dbReference type="Pfam" id="PF06966">
    <property type="entry name" value="DUF1295"/>
    <property type="match status" value="1"/>
</dbReference>
<dbReference type="GO" id="GO:0016020">
    <property type="term" value="C:membrane"/>
    <property type="evidence" value="ECO:0007669"/>
    <property type="project" value="TreeGrafter"/>
</dbReference>
<dbReference type="AlphaFoldDB" id="A0A0D0CL17"/>
<dbReference type="OrthoDB" id="67965at2759"/>
<reference evidence="2 3" key="1">
    <citation type="submission" date="2014-04" db="EMBL/GenBank/DDBJ databases">
        <title>Evolutionary Origins and Diversification of the Mycorrhizal Mutualists.</title>
        <authorList>
            <consortium name="DOE Joint Genome Institute"/>
            <consortium name="Mycorrhizal Genomics Consortium"/>
            <person name="Kohler A."/>
            <person name="Kuo A."/>
            <person name="Nagy L.G."/>
            <person name="Floudas D."/>
            <person name="Copeland A."/>
            <person name="Barry K.W."/>
            <person name="Cichocki N."/>
            <person name="Veneault-Fourrey C."/>
            <person name="LaButti K."/>
            <person name="Lindquist E.A."/>
            <person name="Lipzen A."/>
            <person name="Lundell T."/>
            <person name="Morin E."/>
            <person name="Murat C."/>
            <person name="Riley R."/>
            <person name="Ohm R."/>
            <person name="Sun H."/>
            <person name="Tunlid A."/>
            <person name="Henrissat B."/>
            <person name="Grigoriev I.V."/>
            <person name="Hibbett D.S."/>
            <person name="Martin F."/>
        </authorList>
    </citation>
    <scope>NUCLEOTIDE SEQUENCE [LARGE SCALE GENOMIC DNA]</scope>
    <source>
        <strain evidence="2 3">FD-317 M1</strain>
    </source>
</reference>
<protein>
    <recommendedName>
        <fullName evidence="4">Steroid 5-alpha reductase C-terminal domain-containing protein</fullName>
    </recommendedName>
</protein>
<organism evidence="2 3">
    <name type="scientific">Collybiopsis luxurians FD-317 M1</name>
    <dbReference type="NCBI Taxonomy" id="944289"/>
    <lineage>
        <taxon>Eukaryota</taxon>
        <taxon>Fungi</taxon>
        <taxon>Dikarya</taxon>
        <taxon>Basidiomycota</taxon>
        <taxon>Agaricomycotina</taxon>
        <taxon>Agaricomycetes</taxon>
        <taxon>Agaricomycetidae</taxon>
        <taxon>Agaricales</taxon>
        <taxon>Marasmiineae</taxon>
        <taxon>Omphalotaceae</taxon>
        <taxon>Collybiopsis</taxon>
        <taxon>Collybiopsis luxurians</taxon>
    </lineage>
</organism>
<dbReference type="InterPro" id="IPR010721">
    <property type="entry name" value="UstE-like"/>
</dbReference>
<name>A0A0D0CL17_9AGAR</name>
<keyword evidence="1" id="KW-0812">Transmembrane</keyword>
<evidence type="ECO:0000256" key="1">
    <source>
        <dbReference type="SAM" id="Phobius"/>
    </source>
</evidence>
<feature type="transmembrane region" description="Helical" evidence="1">
    <location>
        <begin position="150"/>
        <end position="170"/>
    </location>
</feature>
<dbReference type="Gene3D" id="1.20.120.1630">
    <property type="match status" value="1"/>
</dbReference>
<dbReference type="HOGENOM" id="CLU_065850_0_0_1"/>
<proteinExistence type="predicted"/>
<dbReference type="PANTHER" id="PTHR32251:SF15">
    <property type="entry name" value="3-OXO-5-ALPHA-STEROID 4-DEHYDROGENASE (DUF1295)"/>
    <property type="match status" value="1"/>
</dbReference>
<sequence>MSNSKPEGKAAVFERGSYRSTPISRGLFILLRALDLPIQYAILSSRALGTPLIHALGGVPIPPTGRPVYVLGTSLGLSPQRTILFGMAVGSFVKQSYWVSTITREPISPAGAGLAGALNTFYNGANTLLFINTATSVLSYASVGLDETRLPIQTLVGIGLYIFGMGFEWISEVQRLRFKKDVTNKGRPYTKGLFGFARHVNYGGYVLWRAGFATAAAGWLWGAIVSGYLIFDFSRRAIPELDEYCGKRYGEEWFHYRKSVPYKLFPFIF</sequence>